<feature type="compositionally biased region" description="Basic residues" evidence="4">
    <location>
        <begin position="67"/>
        <end position="78"/>
    </location>
</feature>
<keyword evidence="7" id="KW-1185">Reference proteome</keyword>
<keyword evidence="2" id="KW-0808">Transferase</keyword>
<evidence type="ECO:0000313" key="7">
    <source>
        <dbReference type="Proteomes" id="UP000218231"/>
    </source>
</evidence>
<gene>
    <name evidence="6" type="ORF">WR25_08439</name>
</gene>
<dbReference type="GO" id="GO:0016301">
    <property type="term" value="F:kinase activity"/>
    <property type="evidence" value="ECO:0007669"/>
    <property type="project" value="UniProtKB-KW"/>
</dbReference>
<reference evidence="6 7" key="1">
    <citation type="journal article" date="2017" name="Curr. Biol.">
        <title>Genome architecture and evolution of a unichromosomal asexual nematode.</title>
        <authorList>
            <person name="Fradin H."/>
            <person name="Zegar C."/>
            <person name="Gutwein M."/>
            <person name="Lucas J."/>
            <person name="Kovtun M."/>
            <person name="Corcoran D."/>
            <person name="Baugh L.R."/>
            <person name="Kiontke K."/>
            <person name="Gunsalus K."/>
            <person name="Fitch D.H."/>
            <person name="Piano F."/>
        </authorList>
    </citation>
    <scope>NUCLEOTIDE SEQUENCE [LARGE SCALE GENOMIC DNA]</scope>
    <source>
        <strain evidence="6">PF1309</strain>
    </source>
</reference>
<comment type="similarity">
    <text evidence="1">Belongs to the carbohydrate kinase PfkB family.</text>
</comment>
<dbReference type="Proteomes" id="UP000218231">
    <property type="component" value="Unassembled WGS sequence"/>
</dbReference>
<comment type="caution">
    <text evidence="6">The sequence shown here is derived from an EMBL/GenBank/DDBJ whole genome shotgun (WGS) entry which is preliminary data.</text>
</comment>
<dbReference type="EMBL" id="LIAE01009459">
    <property type="protein sequence ID" value="PAV69710.1"/>
    <property type="molecule type" value="Genomic_DNA"/>
</dbReference>
<sequence>MSASGWPNRRTRPAASCPITRSNPALVRRHCRAQDRREQIGERNHEQSRDGKAQHEPLAASRLAPAPHRRIVHVPARHHVAEVAPQQPAIDQEKRDRRPDRGEQQREIDGRHHQIDAQRAHRRRERHPPRPDEPDVAGHGMRGGIVTRLHRGDDRVAEQPDHRDRDHAEQQPGGNDEHDYRQRPRQPVAQRRAQIGEGRVQSTEQRQPEQDKDRHRQRQRLRQHPQYRGVAKLAEREATPPRPGGPRNKSGVTAGTPRPALRETAHAPRERHLTLPELPLSHPTYDVVAIGNAIVDILAQADDAFIESIGVAKGSMQLMFSPEDADALYDRMGPGREVSGGSAANTVAGIAALGGRTGFIGQVADDQLGEVFAHDIRAAGVAFTTDVRPGQPTTARCLIFVTPDGQRTMNTYLGASQFLPAAALDLGMIEDAAILYLEGYLWDPEEPRAAMRVAIEAARKAGRKAQGKGLEESLKLGAICAAEIISHFGARPNVDMKALMAAKLG</sequence>
<dbReference type="InterPro" id="IPR011611">
    <property type="entry name" value="PfkB_dom"/>
</dbReference>
<dbReference type="GO" id="GO:0006796">
    <property type="term" value="P:phosphate-containing compound metabolic process"/>
    <property type="evidence" value="ECO:0007669"/>
    <property type="project" value="UniProtKB-ARBA"/>
</dbReference>
<evidence type="ECO:0000256" key="1">
    <source>
        <dbReference type="ARBA" id="ARBA00010688"/>
    </source>
</evidence>
<evidence type="ECO:0000259" key="5">
    <source>
        <dbReference type="Pfam" id="PF00294"/>
    </source>
</evidence>
<feature type="domain" description="Carbohydrate kinase PfkB" evidence="5">
    <location>
        <begin position="336"/>
        <end position="462"/>
    </location>
</feature>
<feature type="compositionally biased region" description="Basic residues" evidence="4">
    <location>
        <begin position="215"/>
        <end position="225"/>
    </location>
</feature>
<dbReference type="InterPro" id="IPR052700">
    <property type="entry name" value="Carb_kinase_PfkB-like"/>
</dbReference>
<evidence type="ECO:0000256" key="2">
    <source>
        <dbReference type="ARBA" id="ARBA00022679"/>
    </source>
</evidence>
<feature type="compositionally biased region" description="Basic and acidic residues" evidence="4">
    <location>
        <begin position="91"/>
        <end position="119"/>
    </location>
</feature>
<evidence type="ECO:0000256" key="4">
    <source>
        <dbReference type="SAM" id="MobiDB-lite"/>
    </source>
</evidence>
<feature type="compositionally biased region" description="Basic and acidic residues" evidence="4">
    <location>
        <begin position="260"/>
        <end position="270"/>
    </location>
</feature>
<protein>
    <recommendedName>
        <fullName evidence="5">Carbohydrate kinase PfkB domain-containing protein</fullName>
    </recommendedName>
</protein>
<dbReference type="Gene3D" id="3.40.1190.20">
    <property type="match status" value="1"/>
</dbReference>
<proteinExistence type="inferred from homology"/>
<keyword evidence="3" id="KW-0418">Kinase</keyword>
<name>A0A2A2K734_9BILA</name>
<dbReference type="Pfam" id="PF00294">
    <property type="entry name" value="PfkB"/>
    <property type="match status" value="1"/>
</dbReference>
<dbReference type="STRING" id="2018661.A0A2A2K734"/>
<dbReference type="InterPro" id="IPR029056">
    <property type="entry name" value="Ribokinase-like"/>
</dbReference>
<dbReference type="AlphaFoldDB" id="A0A2A2K734"/>
<dbReference type="PANTHER" id="PTHR43320">
    <property type="entry name" value="SUGAR KINASE"/>
    <property type="match status" value="1"/>
</dbReference>
<dbReference type="SUPFAM" id="SSF53613">
    <property type="entry name" value="Ribokinase-like"/>
    <property type="match status" value="1"/>
</dbReference>
<dbReference type="OrthoDB" id="415590at2759"/>
<evidence type="ECO:0000256" key="3">
    <source>
        <dbReference type="ARBA" id="ARBA00022777"/>
    </source>
</evidence>
<evidence type="ECO:0000313" key="6">
    <source>
        <dbReference type="EMBL" id="PAV69710.1"/>
    </source>
</evidence>
<feature type="compositionally biased region" description="Basic and acidic residues" evidence="4">
    <location>
        <begin position="150"/>
        <end position="182"/>
    </location>
</feature>
<accession>A0A2A2K734</accession>
<feature type="region of interest" description="Disordered" evidence="4">
    <location>
        <begin position="1"/>
        <end position="270"/>
    </location>
</feature>
<dbReference type="CDD" id="cd01168">
    <property type="entry name" value="adenosine_kinase"/>
    <property type="match status" value="1"/>
</dbReference>
<feature type="compositionally biased region" description="Basic and acidic residues" evidence="4">
    <location>
        <begin position="32"/>
        <end position="55"/>
    </location>
</feature>
<organism evidence="6 7">
    <name type="scientific">Diploscapter pachys</name>
    <dbReference type="NCBI Taxonomy" id="2018661"/>
    <lineage>
        <taxon>Eukaryota</taxon>
        <taxon>Metazoa</taxon>
        <taxon>Ecdysozoa</taxon>
        <taxon>Nematoda</taxon>
        <taxon>Chromadorea</taxon>
        <taxon>Rhabditida</taxon>
        <taxon>Rhabditina</taxon>
        <taxon>Rhabditomorpha</taxon>
        <taxon>Rhabditoidea</taxon>
        <taxon>Rhabditidae</taxon>
        <taxon>Diploscapter</taxon>
    </lineage>
</organism>
<dbReference type="PANTHER" id="PTHR43320:SF3">
    <property type="entry name" value="CARBOHYDRATE KINASE PFKB DOMAIN-CONTAINING PROTEIN"/>
    <property type="match status" value="1"/>
</dbReference>